<accession>A0A0A0RSZ7</accession>
<organism evidence="1 2">
    <name type="scientific">Bacillus phage Pascal</name>
    <dbReference type="NCBI Taxonomy" id="1540092"/>
    <lineage>
        <taxon>Viruses</taxon>
        <taxon>Duplodnaviria</taxon>
        <taxon>Heunggongvirae</taxon>
        <taxon>Uroviricota</taxon>
        <taxon>Caudoviricetes</taxon>
        <taxon>Pagevirus</taxon>
        <taxon>Pagevirus pascal</taxon>
    </lineage>
</organism>
<dbReference type="Proteomes" id="UP000030208">
    <property type="component" value="Segment"/>
</dbReference>
<name>A0A0A0RSZ7_9CAUD</name>
<gene>
    <name evidence="1" type="ORF">CPT_Pascal41</name>
</gene>
<dbReference type="OrthoDB" id="22197at10239"/>
<proteinExistence type="predicted"/>
<dbReference type="GeneID" id="24607720"/>
<evidence type="ECO:0000313" key="2">
    <source>
        <dbReference type="Proteomes" id="UP000030208"/>
    </source>
</evidence>
<keyword evidence="2" id="KW-1185">Reference proteome</keyword>
<dbReference type="EMBL" id="KM236247">
    <property type="protein sequence ID" value="AIW03676.1"/>
    <property type="molecule type" value="Genomic_DNA"/>
</dbReference>
<dbReference type="KEGG" id="vg:24607720"/>
<dbReference type="RefSeq" id="YP_009151509.1">
    <property type="nucleotide sequence ID" value="NC_027372.1"/>
</dbReference>
<protein>
    <submittedName>
        <fullName evidence="1">Uncharacterized protein</fullName>
    </submittedName>
</protein>
<reference evidence="1 2" key="1">
    <citation type="journal article" date="2015" name="Genome Announc.">
        <title>Complete Genome of Bacillus megaterium Podophage Pascal.</title>
        <authorList>
            <person name="Snowden J.D."/>
            <person name="Vega Gonzalez A.E."/>
            <person name="Maroun J.W."/>
            <person name="Hernandez A.C."/>
            <person name="Kuty Everett G.F."/>
        </authorList>
    </citation>
    <scope>NUCLEOTIDE SEQUENCE [LARGE SCALE GENOMIC DNA]</scope>
</reference>
<sequence>MTKCARCGWIHVLNVKFCNNCKAKFTDEKQFFLANKDILMDLALKAHDYEWCKAILRGKIHDFE</sequence>
<evidence type="ECO:0000313" key="1">
    <source>
        <dbReference type="EMBL" id="AIW03676.1"/>
    </source>
</evidence>